<gene>
    <name evidence="1" type="ORF">B1207_04760</name>
</gene>
<protein>
    <submittedName>
        <fullName evidence="1">Uncharacterized protein</fullName>
    </submittedName>
</protein>
<organism evidence="1 2">
    <name type="scientific">Legionella quinlivanii</name>
    <dbReference type="NCBI Taxonomy" id="45073"/>
    <lineage>
        <taxon>Bacteria</taxon>
        <taxon>Pseudomonadati</taxon>
        <taxon>Pseudomonadota</taxon>
        <taxon>Gammaproteobacteria</taxon>
        <taxon>Legionellales</taxon>
        <taxon>Legionellaceae</taxon>
        <taxon>Legionella</taxon>
    </lineage>
</organism>
<dbReference type="EMBL" id="MVJN01000003">
    <property type="protein sequence ID" value="RAP37489.1"/>
    <property type="molecule type" value="Genomic_DNA"/>
</dbReference>
<comment type="caution">
    <text evidence="1">The sequence shown here is derived from an EMBL/GenBank/DDBJ whole genome shotgun (WGS) entry which is preliminary data.</text>
</comment>
<proteinExistence type="predicted"/>
<evidence type="ECO:0000313" key="2">
    <source>
        <dbReference type="Proteomes" id="UP000249458"/>
    </source>
</evidence>
<dbReference type="AlphaFoldDB" id="A0A364LL72"/>
<sequence>MLSFDLSTLELAILKAKNPQEYPNAIALDTLLSNRDYRANLPEGQHFALRLAIREQAYEAVISLLSLPQMSQSIAPSLHLIIREALDSTDDMVYLLTQQPAIQANINCSKDQWKALIEKKDITEIRSLFNQVLSPAANDSLINHTGKHRFFPQSPSKPQTLADTVYEMFTSCMPSFNGFTGFND</sequence>
<evidence type="ECO:0000313" key="1">
    <source>
        <dbReference type="EMBL" id="RAP37489.1"/>
    </source>
</evidence>
<name>A0A364LL72_9GAMM</name>
<dbReference type="Proteomes" id="UP000249458">
    <property type="component" value="Unassembled WGS sequence"/>
</dbReference>
<reference evidence="1 2" key="1">
    <citation type="submission" date="2017-02" db="EMBL/GenBank/DDBJ databases">
        <title>Legionella quilivanii strain from human: case report and whole genome sequencing analysis.</title>
        <authorList>
            <person name="Lalancette C."/>
            <person name="Leduc J.-M."/>
            <person name="Levesque S."/>
            <person name="Fournier E."/>
            <person name="Saoud J."/>
            <person name="Faucher S.P."/>
            <person name="Bernard K."/>
            <person name="Martineau C."/>
            <person name="Longtin J."/>
        </authorList>
    </citation>
    <scope>NUCLEOTIDE SEQUENCE [LARGE SCALE GENOMIC DNA]</scope>
    <source>
        <strain evidence="1 2">ID143958</strain>
    </source>
</reference>
<accession>A0A364LL72</accession>